<dbReference type="RefSeq" id="WP_076381870.1">
    <property type="nucleotide sequence ID" value="NZ_AP017422.1"/>
</dbReference>
<dbReference type="OrthoDB" id="677566at2"/>
<dbReference type="EMBL" id="FTOR01000011">
    <property type="protein sequence ID" value="SIT32038.1"/>
    <property type="molecule type" value="Genomic_DNA"/>
</dbReference>
<accession>A0A1N7RA68</accession>
<dbReference type="AlphaFoldDB" id="A0A1N7RA68"/>
<evidence type="ECO:0000313" key="3">
    <source>
        <dbReference type="Proteomes" id="UP000186917"/>
    </source>
</evidence>
<keyword evidence="3" id="KW-1185">Reference proteome</keyword>
<evidence type="ECO:0000256" key="1">
    <source>
        <dbReference type="SAM" id="Phobius"/>
    </source>
</evidence>
<reference evidence="3" key="1">
    <citation type="submission" date="2017-01" db="EMBL/GenBank/DDBJ databases">
        <authorList>
            <person name="Varghese N."/>
            <person name="Submissions S."/>
        </authorList>
    </citation>
    <scope>NUCLEOTIDE SEQUENCE [LARGE SCALE GENOMIC DNA]</scope>
    <source>
        <strain evidence="3">DSM 21054</strain>
    </source>
</reference>
<protein>
    <recommendedName>
        <fullName evidence="4">DUF3592 domain-containing protein</fullName>
    </recommendedName>
</protein>
<dbReference type="STRING" id="477680.SAMN05421788_1113"/>
<gene>
    <name evidence="2" type="ORF">SAMN05421788_1113</name>
</gene>
<evidence type="ECO:0008006" key="4">
    <source>
        <dbReference type="Google" id="ProtNLM"/>
    </source>
</evidence>
<keyword evidence="1" id="KW-0812">Transmembrane</keyword>
<keyword evidence="1" id="KW-1133">Transmembrane helix</keyword>
<keyword evidence="1" id="KW-0472">Membrane</keyword>
<organism evidence="2 3">
    <name type="scientific">Filimonas lacunae</name>
    <dbReference type="NCBI Taxonomy" id="477680"/>
    <lineage>
        <taxon>Bacteria</taxon>
        <taxon>Pseudomonadati</taxon>
        <taxon>Bacteroidota</taxon>
        <taxon>Chitinophagia</taxon>
        <taxon>Chitinophagales</taxon>
        <taxon>Chitinophagaceae</taxon>
        <taxon>Filimonas</taxon>
    </lineage>
</organism>
<dbReference type="Proteomes" id="UP000186917">
    <property type="component" value="Unassembled WGS sequence"/>
</dbReference>
<sequence>MYKLVAVLYFVCFSLYILFSRQPDYFDGEFYPATIHYRADSTGQSRPMAVFTLSKKDTVRVPADYLFRKLTEGQRVEVILETANPHHGTVYAFWGYWITWGECIGSVILLLALFQIAVQVTKRPTEEALAEERTMFDPQYKRKYKD</sequence>
<name>A0A1N7RA68_9BACT</name>
<feature type="transmembrane region" description="Helical" evidence="1">
    <location>
        <begin position="94"/>
        <end position="114"/>
    </location>
</feature>
<proteinExistence type="predicted"/>
<evidence type="ECO:0000313" key="2">
    <source>
        <dbReference type="EMBL" id="SIT32038.1"/>
    </source>
</evidence>